<feature type="domain" description="PDZ" evidence="5">
    <location>
        <begin position="199"/>
        <end position="284"/>
    </location>
</feature>
<dbReference type="Proteomes" id="UP001152799">
    <property type="component" value="Chromosome 11"/>
</dbReference>
<dbReference type="CDD" id="cd06669">
    <property type="entry name" value="PDZ5_MUPP1-like"/>
    <property type="match status" value="1"/>
</dbReference>
<dbReference type="AlphaFoldDB" id="A0A9N9MEK0"/>
<dbReference type="EMBL" id="OU892287">
    <property type="protein sequence ID" value="CAG9762109.1"/>
    <property type="molecule type" value="Genomic_DNA"/>
</dbReference>
<keyword evidence="2" id="KW-0597">Phosphoprotein</keyword>
<reference evidence="6" key="1">
    <citation type="submission" date="2022-01" db="EMBL/GenBank/DDBJ databases">
        <authorList>
            <person name="King R."/>
        </authorList>
    </citation>
    <scope>NUCLEOTIDE SEQUENCE</scope>
</reference>
<evidence type="ECO:0000313" key="6">
    <source>
        <dbReference type="EMBL" id="CAG9762109.1"/>
    </source>
</evidence>
<evidence type="ECO:0000256" key="1">
    <source>
        <dbReference type="ARBA" id="ARBA00004370"/>
    </source>
</evidence>
<dbReference type="InterPro" id="IPR036034">
    <property type="entry name" value="PDZ_sf"/>
</dbReference>
<feature type="domain" description="PDZ" evidence="5">
    <location>
        <begin position="1027"/>
        <end position="1120"/>
    </location>
</feature>
<comment type="subcellular location">
    <subcellularLocation>
        <location evidence="1">Membrane</location>
    </subcellularLocation>
</comment>
<keyword evidence="3" id="KW-0677">Repeat</keyword>
<organism evidence="6 7">
    <name type="scientific">Ceutorhynchus assimilis</name>
    <name type="common">cabbage seed weevil</name>
    <dbReference type="NCBI Taxonomy" id="467358"/>
    <lineage>
        <taxon>Eukaryota</taxon>
        <taxon>Metazoa</taxon>
        <taxon>Ecdysozoa</taxon>
        <taxon>Arthropoda</taxon>
        <taxon>Hexapoda</taxon>
        <taxon>Insecta</taxon>
        <taxon>Pterygota</taxon>
        <taxon>Neoptera</taxon>
        <taxon>Endopterygota</taxon>
        <taxon>Coleoptera</taxon>
        <taxon>Polyphaga</taxon>
        <taxon>Cucujiformia</taxon>
        <taxon>Curculionidae</taxon>
        <taxon>Ceutorhynchinae</taxon>
        <taxon>Ceutorhynchus</taxon>
    </lineage>
</organism>
<evidence type="ECO:0000256" key="2">
    <source>
        <dbReference type="ARBA" id="ARBA00022553"/>
    </source>
</evidence>
<dbReference type="GO" id="GO:0016020">
    <property type="term" value="C:membrane"/>
    <property type="evidence" value="ECO:0007669"/>
    <property type="project" value="UniProtKB-SubCell"/>
</dbReference>
<evidence type="ECO:0000259" key="5">
    <source>
        <dbReference type="PROSITE" id="PS50106"/>
    </source>
</evidence>
<keyword evidence="7" id="KW-1185">Reference proteome</keyword>
<dbReference type="FunFam" id="2.30.42.10:FF:000125">
    <property type="entry name" value="PATJ, crumbs cell polarity complex component"/>
    <property type="match status" value="1"/>
</dbReference>
<dbReference type="InterPro" id="IPR001478">
    <property type="entry name" value="PDZ"/>
</dbReference>
<keyword evidence="4" id="KW-0472">Membrane</keyword>
<evidence type="ECO:0000256" key="3">
    <source>
        <dbReference type="ARBA" id="ARBA00022737"/>
    </source>
</evidence>
<evidence type="ECO:0000313" key="7">
    <source>
        <dbReference type="Proteomes" id="UP001152799"/>
    </source>
</evidence>
<dbReference type="SMART" id="SM00228">
    <property type="entry name" value="PDZ"/>
    <property type="match status" value="5"/>
</dbReference>
<dbReference type="SUPFAM" id="SSF50156">
    <property type="entry name" value="PDZ domain-like"/>
    <property type="match status" value="5"/>
</dbReference>
<dbReference type="OrthoDB" id="6022242at2759"/>
<feature type="domain" description="PDZ" evidence="5">
    <location>
        <begin position="558"/>
        <end position="634"/>
    </location>
</feature>
<dbReference type="CDD" id="cd06671">
    <property type="entry name" value="PDZ7_MUPP1-PD6_PATJ-like"/>
    <property type="match status" value="1"/>
</dbReference>
<proteinExistence type="predicted"/>
<name>A0A9N9MEK0_9CUCU</name>
<gene>
    <name evidence="6" type="ORF">CEUTPL_LOCUS2793</name>
</gene>
<protein>
    <recommendedName>
        <fullName evidence="5">PDZ domain-containing protein</fullName>
    </recommendedName>
</protein>
<dbReference type="FunFam" id="2.30.42.10:FF:000070">
    <property type="entry name" value="Multiple PDZ domain protein"/>
    <property type="match status" value="1"/>
</dbReference>
<feature type="domain" description="PDZ" evidence="5">
    <location>
        <begin position="11"/>
        <end position="91"/>
    </location>
</feature>
<dbReference type="CDD" id="cd06668">
    <property type="entry name" value="PDZ4_MUPP1-like"/>
    <property type="match status" value="1"/>
</dbReference>
<dbReference type="PROSITE" id="PS50106">
    <property type="entry name" value="PDZ"/>
    <property type="match status" value="5"/>
</dbReference>
<dbReference type="CDD" id="cd06667">
    <property type="entry name" value="PDZ2_MUPP1-like"/>
    <property type="match status" value="1"/>
</dbReference>
<dbReference type="InterPro" id="IPR051342">
    <property type="entry name" value="PDZ_scaffold"/>
</dbReference>
<dbReference type="Gene3D" id="2.30.42.10">
    <property type="match status" value="5"/>
</dbReference>
<dbReference type="PANTHER" id="PTHR19964:SF92">
    <property type="entry name" value="PATJ HOMOLOG"/>
    <property type="match status" value="1"/>
</dbReference>
<dbReference type="PANTHER" id="PTHR19964">
    <property type="entry name" value="MULTIPLE PDZ DOMAIN PROTEIN"/>
    <property type="match status" value="1"/>
</dbReference>
<dbReference type="Pfam" id="PF00595">
    <property type="entry name" value="PDZ"/>
    <property type="match status" value="5"/>
</dbReference>
<evidence type="ECO:0000256" key="4">
    <source>
        <dbReference type="ARBA" id="ARBA00023136"/>
    </source>
</evidence>
<feature type="domain" description="PDZ" evidence="5">
    <location>
        <begin position="393"/>
        <end position="482"/>
    </location>
</feature>
<accession>A0A9N9MEK0</accession>
<sequence length="1145" mass="125757">MLNTEWAQVEVIDLINDGSGLAFGIIGGRSTGVVVKTILPGGVADRDGRLQSGDHILQIGEVNLRGLGSEQVASVLRQCGVHVRMVVARPVESTTTDIQSLGSHAPIVPTKILGDPVELDRHLIENGYAGTCAPIPIVPYMPLIYGTQNPISDIVDVVRNPLPIGKIPIPKICPPPPPLSPLSPKSIKSQDSPETETFTLELKKDDLGLGITVAGYVCEKEEISGIFVKSISKGSAADAKKLIKVNDRIIEVNGTSVIGHTNHQAVEFLKNAGPLVKIKFERYLRGPKYEQLQLAIKANELRPPSPPSPTVSSLPKVPLSLVHTSYLGIEPEGESRTSIDFDSTGLFDAISPIEEEQEIVIGGGKSLKFSIASHESIYDKWQDKIDKNAQIIIAQMHKTENSGLGISLEGTVDVEDGKEVRPHHYIRNILPDGPVGQNGTLESGDELLEVNNIQLLGLNHLEVVAILKQLPSFVSLVCARYPVPIRIIDTSQHPDAFQARKILADSLQTLIHSEPRLVKAKSETSIASSVGSEVLTVSKSRSLELIAGLPMWCDEPTIVELIKGDHGLGFSILDYQDPLNPQETVIVIRSLVPGGVAQADGRLIPGDRLLAVNDVNLGRASLDTAVQVLKGAPKGTVRIAVAKPLNGSGDAVSHTSQETEDDQTCLEDFQECIEEFQEDLISVPIFIEDEHSFNHSPPTSQVEDFGQKNVNRHNADIIENNYLNIKELARDSIGDSDIDISFKSTNDNCLDHSAKNGEIRLVLRSQYDVQKTDSEKPSLSDKDGYETCMDESLTEEPKAKVYNLVEEVFELDDVTPTNSKIDISNNKCFPSKSCAKNKVPSSSEPCLPTDYYPMSKHIYLDSKLEELKSYRVNEDNEADEFFLVQYPHPTKEVVSKSVSEPIVLDTDGLSESKLTYKLREYYNDYENCLDAYKNVTEYEKIGAEMNDSQIFDEIVLPFKCRSTPNITDRSFVTLTYDPGPDFVRRKSAFVAGYDGDMTVIRHIEPEYGSMKIHEDSELHKHWGSTHVVKIYREPHKGLGISIVGGKVDVPPSEKQTDSFLGIFVKNVEPQSPAGKTGQFKTGDRILEVSGIDLRDATHDKAVESIRKAPNPVVFLIQSLIPWVSHSLCVSYDGIYIFLNTVSGGS</sequence>